<dbReference type="GO" id="GO:0005576">
    <property type="term" value="C:extracellular region"/>
    <property type="evidence" value="ECO:0007669"/>
    <property type="project" value="UniProtKB-SubCell"/>
</dbReference>
<sequence length="205" mass="22678">MCSYSAALELRLGSTETQLETHSAGNIDSPVLIVLIKSFIVFFFIVGSALRLRLDVTEKHLEGLRAEIADELKVAFSVGLTDSGPVGPFDEERTLIFSKTLTDVGHAYDRAAGVFTAPVRGVYFFSFTAADYLKGYMGLYLYRNNQPIIFNLDLNDHGGYASMSNGVALKLEEGDRVRLSLPASYRLYDDSRNFSVFSGFLLFAL</sequence>
<keyword evidence="4" id="KW-0812">Transmembrane</keyword>
<evidence type="ECO:0000256" key="3">
    <source>
        <dbReference type="ARBA" id="ARBA00022729"/>
    </source>
</evidence>
<organism evidence="6 7">
    <name type="scientific">Anabas testudineus</name>
    <name type="common">Climbing perch</name>
    <name type="synonym">Anthias testudineus</name>
    <dbReference type="NCBI Taxonomy" id="64144"/>
    <lineage>
        <taxon>Eukaryota</taxon>
        <taxon>Metazoa</taxon>
        <taxon>Chordata</taxon>
        <taxon>Craniata</taxon>
        <taxon>Vertebrata</taxon>
        <taxon>Euteleostomi</taxon>
        <taxon>Actinopterygii</taxon>
        <taxon>Neopterygii</taxon>
        <taxon>Teleostei</taxon>
        <taxon>Neoteleostei</taxon>
        <taxon>Acanthomorphata</taxon>
        <taxon>Anabantaria</taxon>
        <taxon>Anabantiformes</taxon>
        <taxon>Anabantoidei</taxon>
        <taxon>Anabantidae</taxon>
        <taxon>Anabas</taxon>
    </lineage>
</organism>
<keyword evidence="7" id="KW-1185">Reference proteome</keyword>
<evidence type="ECO:0000313" key="6">
    <source>
        <dbReference type="Ensembl" id="ENSATEP00000064983.1"/>
    </source>
</evidence>
<keyword evidence="3" id="KW-0732">Signal</keyword>
<proteinExistence type="predicted"/>
<dbReference type="PROSITE" id="PS50871">
    <property type="entry name" value="C1Q"/>
    <property type="match status" value="1"/>
</dbReference>
<reference evidence="6" key="2">
    <citation type="submission" date="2025-08" db="UniProtKB">
        <authorList>
            <consortium name="Ensembl"/>
        </authorList>
    </citation>
    <scope>IDENTIFICATION</scope>
</reference>
<evidence type="ECO:0000256" key="1">
    <source>
        <dbReference type="ARBA" id="ARBA00004613"/>
    </source>
</evidence>
<feature type="transmembrane region" description="Helical" evidence="4">
    <location>
        <begin position="31"/>
        <end position="50"/>
    </location>
</feature>
<dbReference type="PRINTS" id="PR00007">
    <property type="entry name" value="COMPLEMNTC1Q"/>
</dbReference>
<keyword evidence="4" id="KW-1133">Transmembrane helix</keyword>
<evidence type="ECO:0000256" key="2">
    <source>
        <dbReference type="ARBA" id="ARBA00022525"/>
    </source>
</evidence>
<dbReference type="SUPFAM" id="SSF49842">
    <property type="entry name" value="TNF-like"/>
    <property type="match status" value="1"/>
</dbReference>
<dbReference type="PANTHER" id="PTHR22923">
    <property type="entry name" value="CEREBELLIN-RELATED"/>
    <property type="match status" value="1"/>
</dbReference>
<dbReference type="Pfam" id="PF00386">
    <property type="entry name" value="C1q"/>
    <property type="match status" value="1"/>
</dbReference>
<dbReference type="PANTHER" id="PTHR22923:SF102">
    <property type="entry name" value="CEREBELLIN 13-RELATED"/>
    <property type="match status" value="1"/>
</dbReference>
<feature type="domain" description="C1q" evidence="5">
    <location>
        <begin position="69"/>
        <end position="205"/>
    </location>
</feature>
<reference evidence="6" key="1">
    <citation type="submission" date="2021-04" db="EMBL/GenBank/DDBJ databases">
        <authorList>
            <consortium name="Wellcome Sanger Institute Data Sharing"/>
        </authorList>
    </citation>
    <scope>NUCLEOTIDE SEQUENCE [LARGE SCALE GENOMIC DNA]</scope>
</reference>
<dbReference type="GeneTree" id="ENSGT00940000163520"/>
<evidence type="ECO:0000313" key="7">
    <source>
        <dbReference type="Proteomes" id="UP000265040"/>
    </source>
</evidence>
<dbReference type="InterPro" id="IPR050822">
    <property type="entry name" value="Cerebellin_Synaptic_Org"/>
</dbReference>
<dbReference type="InterPro" id="IPR001073">
    <property type="entry name" value="C1q_dom"/>
</dbReference>
<dbReference type="Proteomes" id="UP000265040">
    <property type="component" value="Chromosome 22"/>
</dbReference>
<name>A0A7N6FIZ6_ANATE</name>
<protein>
    <recommendedName>
        <fullName evidence="5">C1q domain-containing protein</fullName>
    </recommendedName>
</protein>
<keyword evidence="4" id="KW-0472">Membrane</keyword>
<evidence type="ECO:0000256" key="4">
    <source>
        <dbReference type="SAM" id="Phobius"/>
    </source>
</evidence>
<dbReference type="AlphaFoldDB" id="A0A7N6FIZ6"/>
<keyword evidence="2" id="KW-0964">Secreted</keyword>
<dbReference type="Ensembl" id="ENSATET00000068787.1">
    <property type="protein sequence ID" value="ENSATEP00000064983.1"/>
    <property type="gene ID" value="ENSATEG00000029988.2"/>
</dbReference>
<reference evidence="6" key="3">
    <citation type="submission" date="2025-09" db="UniProtKB">
        <authorList>
            <consortium name="Ensembl"/>
        </authorList>
    </citation>
    <scope>IDENTIFICATION</scope>
</reference>
<dbReference type="Gene3D" id="2.60.120.40">
    <property type="match status" value="1"/>
</dbReference>
<comment type="subcellular location">
    <subcellularLocation>
        <location evidence="1">Secreted</location>
    </subcellularLocation>
</comment>
<dbReference type="InParanoid" id="A0A7N6FIZ6"/>
<evidence type="ECO:0000259" key="5">
    <source>
        <dbReference type="PROSITE" id="PS50871"/>
    </source>
</evidence>
<dbReference type="SMART" id="SM00110">
    <property type="entry name" value="C1Q"/>
    <property type="match status" value="1"/>
</dbReference>
<accession>A0A7N6FIZ6</accession>
<dbReference type="InterPro" id="IPR008983">
    <property type="entry name" value="Tumour_necrosis_fac-like_dom"/>
</dbReference>